<protein>
    <submittedName>
        <fullName evidence="2">Uncharacterized protein</fullName>
    </submittedName>
</protein>
<feature type="region of interest" description="Disordered" evidence="1">
    <location>
        <begin position="56"/>
        <end position="83"/>
    </location>
</feature>
<feature type="compositionally biased region" description="Basic and acidic residues" evidence="1">
    <location>
        <begin position="56"/>
        <end position="77"/>
    </location>
</feature>
<name>A0A0L0P4J9_CANAR</name>
<comment type="caution">
    <text evidence="2">The sequence shown here is derived from an EMBL/GenBank/DDBJ whole genome shotgun (WGS) entry which is preliminary data.</text>
</comment>
<dbReference type="Proteomes" id="UP000037122">
    <property type="component" value="Unassembled WGS sequence"/>
</dbReference>
<accession>A0A0L0P4J9</accession>
<sequence length="130" mass="14138">MKRAEIQTEAGKGGRKSKLCLILKSDQREEKHKAARLQGNAAPYIILSESMEGVRNKAGGVDDSHKGKQDVKGRRDCMGSGGSACMQARKNARAACAYAVSRGKVRQPRKSISPFGPTTSQRMVIIVHTR</sequence>
<dbReference type="EMBL" id="LGST01000016">
    <property type="protein sequence ID" value="KNE01155.1"/>
    <property type="molecule type" value="Genomic_DNA"/>
</dbReference>
<evidence type="ECO:0000313" key="2">
    <source>
        <dbReference type="EMBL" id="KNE01155.1"/>
    </source>
</evidence>
<evidence type="ECO:0000313" key="3">
    <source>
        <dbReference type="Proteomes" id="UP000037122"/>
    </source>
</evidence>
<proteinExistence type="predicted"/>
<dbReference type="AlphaFoldDB" id="A0A0L0P4J9"/>
<organism evidence="2 3">
    <name type="scientific">Candidozyma auris</name>
    <name type="common">Yeast</name>
    <name type="synonym">Candida auris</name>
    <dbReference type="NCBI Taxonomy" id="498019"/>
    <lineage>
        <taxon>Eukaryota</taxon>
        <taxon>Fungi</taxon>
        <taxon>Dikarya</taxon>
        <taxon>Ascomycota</taxon>
        <taxon>Saccharomycotina</taxon>
        <taxon>Pichiomycetes</taxon>
        <taxon>Metschnikowiaceae</taxon>
        <taxon>Candidozyma</taxon>
    </lineage>
</organism>
<reference evidence="3" key="1">
    <citation type="journal article" date="2015" name="BMC Genomics">
        <title>Draft genome of a commonly misdiagnosed multidrug resistant pathogen Candida auris.</title>
        <authorList>
            <person name="Chatterjee S."/>
            <person name="Alampalli S.V."/>
            <person name="Nageshan R.K."/>
            <person name="Chettiar S.T."/>
            <person name="Joshi S."/>
            <person name="Tatu U.S."/>
        </authorList>
    </citation>
    <scope>NUCLEOTIDE SEQUENCE [LARGE SCALE GENOMIC DNA]</scope>
    <source>
        <strain evidence="3">6684</strain>
    </source>
</reference>
<evidence type="ECO:0000256" key="1">
    <source>
        <dbReference type="SAM" id="MobiDB-lite"/>
    </source>
</evidence>
<dbReference type="VEuPathDB" id="FungiDB:QG37_02038"/>
<gene>
    <name evidence="2" type="ORF">QG37_02038</name>
</gene>